<keyword evidence="9" id="KW-1185">Reference proteome</keyword>
<evidence type="ECO:0000256" key="1">
    <source>
        <dbReference type="ARBA" id="ARBA00004651"/>
    </source>
</evidence>
<dbReference type="InterPro" id="IPR000620">
    <property type="entry name" value="EamA_dom"/>
</dbReference>
<dbReference type="RefSeq" id="WP_095099226.1">
    <property type="nucleotide sequence ID" value="NZ_CAMIQD010000004.1"/>
</dbReference>
<feature type="transmembrane region" description="Helical" evidence="6">
    <location>
        <begin position="95"/>
        <end position="116"/>
    </location>
</feature>
<feature type="domain" description="EamA" evidence="7">
    <location>
        <begin position="6"/>
        <end position="139"/>
    </location>
</feature>
<feature type="transmembrane region" description="Helical" evidence="6">
    <location>
        <begin position="7"/>
        <end position="26"/>
    </location>
</feature>
<dbReference type="SUPFAM" id="SSF103481">
    <property type="entry name" value="Multidrug resistance efflux transporter EmrE"/>
    <property type="match status" value="2"/>
</dbReference>
<dbReference type="GeneID" id="75029297"/>
<feature type="transmembrane region" description="Helical" evidence="6">
    <location>
        <begin position="243"/>
        <end position="264"/>
    </location>
</feature>
<dbReference type="EMBL" id="LT906479">
    <property type="protein sequence ID" value="SNW05077.1"/>
    <property type="molecule type" value="Genomic_DNA"/>
</dbReference>
<keyword evidence="3 6" id="KW-0812">Transmembrane</keyword>
<evidence type="ECO:0000256" key="5">
    <source>
        <dbReference type="ARBA" id="ARBA00023136"/>
    </source>
</evidence>
<comment type="subcellular location">
    <subcellularLocation>
        <location evidence="1">Cell membrane</location>
        <topology evidence="1">Multi-pass membrane protein</topology>
    </subcellularLocation>
</comment>
<evidence type="ECO:0000313" key="8">
    <source>
        <dbReference type="EMBL" id="SNW05077.1"/>
    </source>
</evidence>
<reference evidence="8 9" key="1">
    <citation type="submission" date="2017-06" db="EMBL/GenBank/DDBJ databases">
        <authorList>
            <consortium name="Pathogen Informatics"/>
        </authorList>
    </citation>
    <scope>NUCLEOTIDE SEQUENCE [LARGE SCALE GENOMIC DNA]</scope>
    <source>
        <strain evidence="8 9">NCTC12148</strain>
    </source>
</reference>
<dbReference type="Proteomes" id="UP000215134">
    <property type="component" value="Chromosome 1"/>
</dbReference>
<feature type="transmembrane region" description="Helical" evidence="6">
    <location>
        <begin position="210"/>
        <end position="236"/>
    </location>
</feature>
<feature type="transmembrane region" description="Helical" evidence="6">
    <location>
        <begin position="153"/>
        <end position="172"/>
    </location>
</feature>
<evidence type="ECO:0000256" key="2">
    <source>
        <dbReference type="ARBA" id="ARBA00022475"/>
    </source>
</evidence>
<organism evidence="8 9">
    <name type="scientific">Serratia ficaria</name>
    <dbReference type="NCBI Taxonomy" id="61651"/>
    <lineage>
        <taxon>Bacteria</taxon>
        <taxon>Pseudomonadati</taxon>
        <taxon>Pseudomonadota</taxon>
        <taxon>Gammaproteobacteria</taxon>
        <taxon>Enterobacterales</taxon>
        <taxon>Yersiniaceae</taxon>
        <taxon>Serratia</taxon>
    </lineage>
</organism>
<dbReference type="OrthoDB" id="7541381at2"/>
<name>A0A240CAR8_SERFI</name>
<dbReference type="InterPro" id="IPR037185">
    <property type="entry name" value="EmrE-like"/>
</dbReference>
<evidence type="ECO:0000259" key="7">
    <source>
        <dbReference type="Pfam" id="PF00892"/>
    </source>
</evidence>
<feature type="transmembrane region" description="Helical" evidence="6">
    <location>
        <begin position="38"/>
        <end position="55"/>
    </location>
</feature>
<feature type="transmembrane region" description="Helical" evidence="6">
    <location>
        <begin position="123"/>
        <end position="141"/>
    </location>
</feature>
<evidence type="ECO:0000256" key="3">
    <source>
        <dbReference type="ARBA" id="ARBA00022692"/>
    </source>
</evidence>
<accession>A0A240CAR8</accession>
<dbReference type="AlphaFoldDB" id="A0A240CAR8"/>
<sequence length="302" mass="32252">MVNNTSWIVYTFLVVITWGVWGAFSAWPTTHYGYPDQWIYIIWSLTMLIPCYFALRGQRFDTSGTAILYGCLIGFTGAGGQLLLFKTLAMGAPAYLVFPIISISPAITVLMSLALLKERVNRLGGLGVLLALLSIVMFSISSGDGDRDGGLLWLLYSVVICAAWGVQAFFMKRASNLGVADSSLFGYMTLTGILLAPVAWLMLADKGASYPLMATLATACIQVLNAVGALCLVMALSRGKATIIAPCTNALAPVLTAVISLIIYQSMPSSWAIVGIVLAISGSTMMVYSEEKQNAAKLSTAL</sequence>
<dbReference type="Gene3D" id="1.10.3730.20">
    <property type="match status" value="2"/>
</dbReference>
<evidence type="ECO:0000313" key="9">
    <source>
        <dbReference type="Proteomes" id="UP000215134"/>
    </source>
</evidence>
<dbReference type="GO" id="GO:0016020">
    <property type="term" value="C:membrane"/>
    <property type="evidence" value="ECO:0007669"/>
    <property type="project" value="InterPro"/>
</dbReference>
<feature type="transmembrane region" description="Helical" evidence="6">
    <location>
        <begin position="67"/>
        <end position="89"/>
    </location>
</feature>
<evidence type="ECO:0000256" key="4">
    <source>
        <dbReference type="ARBA" id="ARBA00022989"/>
    </source>
</evidence>
<keyword evidence="2" id="KW-1003">Cell membrane</keyword>
<keyword evidence="5 6" id="KW-0472">Membrane</keyword>
<dbReference type="Pfam" id="PF00892">
    <property type="entry name" value="EamA"/>
    <property type="match status" value="2"/>
</dbReference>
<evidence type="ECO:0000256" key="6">
    <source>
        <dbReference type="SAM" id="Phobius"/>
    </source>
</evidence>
<feature type="transmembrane region" description="Helical" evidence="6">
    <location>
        <begin position="270"/>
        <end position="288"/>
    </location>
</feature>
<dbReference type="KEGG" id="sfj:SAMEA4384070_4177"/>
<feature type="domain" description="EamA" evidence="7">
    <location>
        <begin position="152"/>
        <end position="287"/>
    </location>
</feature>
<protein>
    <submittedName>
        <fullName evidence="8">Carboxylate/amino acid/amine transporter</fullName>
    </submittedName>
</protein>
<gene>
    <name evidence="8" type="ORF">SAMEA4384070_04177</name>
</gene>
<feature type="transmembrane region" description="Helical" evidence="6">
    <location>
        <begin position="184"/>
        <end position="204"/>
    </location>
</feature>
<keyword evidence="4 6" id="KW-1133">Transmembrane helix</keyword>
<proteinExistence type="predicted"/>